<sequence>MPHCSCFLLGHSDGLCIDRCMVIWVCAILIGAPGHNFHYFIGNDLTIDTISKFLAQSVRSISGSRSFIIETQTSYIIAALSNYNSWDKIQCNTYNSISDTSQYISVYRLCTSTQIDWIIVLSEPKWNTISSTIISIICSLVGSACVILLGVILGVITSLRLVKPFNNLINLFESVANMELELVALDGTVFSEVKVLQRQFISMVERIKLYKSFIPRHLLAELESPSHEDNAQRSRESSSNLDSDTLPSSLNAAHHSSIRSGNALKRSSTDNPNKFALHLEVKSSSFVQVHLGGVGQWLNHSIPPDDIVKLLSSIYHQLHIVARQQGGVVSSTFENECVTISFNTSTQQVNHPLKALVASSTLRQRLAQLKKTKWNDFAFSNHDLLDNIQFKFGVHSQLSYCGNIGTSEIKNYSIISSVQRNLEQLIRVAHRLCVDIVFSEKVADFSLSAFHGTEYSQHTHVDLDLNKGMKVYELGLSNTVNEDEWMYELQEKHKKSQWKDYNDACALLFENKYEEAVFRFKAFSDQHLLDVPSKYLHQQCIRKM</sequence>
<feature type="region of interest" description="Disordered" evidence="1">
    <location>
        <begin position="224"/>
        <end position="246"/>
    </location>
</feature>
<evidence type="ECO:0000256" key="1">
    <source>
        <dbReference type="SAM" id="MobiDB-lite"/>
    </source>
</evidence>
<dbReference type="GeneID" id="68110123"/>
<dbReference type="VEuPathDB" id="AmoebaDB:FDP41_002905"/>
<dbReference type="SUPFAM" id="SSF55073">
    <property type="entry name" value="Nucleotide cyclase"/>
    <property type="match status" value="1"/>
</dbReference>
<protein>
    <recommendedName>
        <fullName evidence="5">Guanylate cyclase domain-containing protein</fullName>
    </recommendedName>
</protein>
<accession>A0A6A5BXR6</accession>
<dbReference type="OrthoDB" id="10418496at2759"/>
<dbReference type="InterPro" id="IPR029787">
    <property type="entry name" value="Nucleotide_cyclase"/>
</dbReference>
<gene>
    <name evidence="3" type="ORF">FDP41_002905</name>
</gene>
<evidence type="ECO:0008006" key="5">
    <source>
        <dbReference type="Google" id="ProtNLM"/>
    </source>
</evidence>
<evidence type="ECO:0000313" key="3">
    <source>
        <dbReference type="EMBL" id="KAF0978390.1"/>
    </source>
</evidence>
<organism evidence="3 4">
    <name type="scientific">Naegleria fowleri</name>
    <name type="common">Brain eating amoeba</name>
    <dbReference type="NCBI Taxonomy" id="5763"/>
    <lineage>
        <taxon>Eukaryota</taxon>
        <taxon>Discoba</taxon>
        <taxon>Heterolobosea</taxon>
        <taxon>Tetramitia</taxon>
        <taxon>Eutetramitia</taxon>
        <taxon>Vahlkampfiidae</taxon>
        <taxon>Naegleria</taxon>
    </lineage>
</organism>
<keyword evidence="2" id="KW-0472">Membrane</keyword>
<dbReference type="VEuPathDB" id="AmoebaDB:NfTy_055690"/>
<keyword evidence="4" id="KW-1185">Reference proteome</keyword>
<feature type="transmembrane region" description="Helical" evidence="2">
    <location>
        <begin position="133"/>
        <end position="156"/>
    </location>
</feature>
<comment type="caution">
    <text evidence="3">The sequence shown here is derived from an EMBL/GenBank/DDBJ whole genome shotgun (WGS) entry which is preliminary data.</text>
</comment>
<feature type="compositionally biased region" description="Polar residues" evidence="1">
    <location>
        <begin position="237"/>
        <end position="246"/>
    </location>
</feature>
<dbReference type="VEuPathDB" id="AmoebaDB:NF0127350"/>
<evidence type="ECO:0000256" key="2">
    <source>
        <dbReference type="SAM" id="Phobius"/>
    </source>
</evidence>
<keyword evidence="2" id="KW-0812">Transmembrane</keyword>
<dbReference type="RefSeq" id="XP_044563103.1">
    <property type="nucleotide sequence ID" value="XM_044706151.1"/>
</dbReference>
<dbReference type="Gene3D" id="3.30.70.1230">
    <property type="entry name" value="Nucleotide cyclase"/>
    <property type="match status" value="1"/>
</dbReference>
<proteinExistence type="predicted"/>
<evidence type="ECO:0000313" key="4">
    <source>
        <dbReference type="Proteomes" id="UP000444721"/>
    </source>
</evidence>
<keyword evidence="2" id="KW-1133">Transmembrane helix</keyword>
<dbReference type="Proteomes" id="UP000444721">
    <property type="component" value="Unassembled WGS sequence"/>
</dbReference>
<reference evidence="3 4" key="1">
    <citation type="journal article" date="2019" name="Sci. Rep.">
        <title>Nanopore sequencing improves the draft genome of the human pathogenic amoeba Naegleria fowleri.</title>
        <authorList>
            <person name="Liechti N."/>
            <person name="Schurch N."/>
            <person name="Bruggmann R."/>
            <person name="Wittwer M."/>
        </authorList>
    </citation>
    <scope>NUCLEOTIDE SEQUENCE [LARGE SCALE GENOMIC DNA]</scope>
    <source>
        <strain evidence="3 4">ATCC 30894</strain>
    </source>
</reference>
<dbReference type="EMBL" id="VFQX01000030">
    <property type="protein sequence ID" value="KAF0978390.1"/>
    <property type="molecule type" value="Genomic_DNA"/>
</dbReference>
<dbReference type="AlphaFoldDB" id="A0A6A5BXR6"/>
<feature type="compositionally biased region" description="Basic and acidic residues" evidence="1">
    <location>
        <begin position="224"/>
        <end position="236"/>
    </location>
</feature>
<name>A0A6A5BXR6_NAEFO</name>